<reference evidence="3" key="2">
    <citation type="submission" date="2017-10" db="EMBL/GenBank/DDBJ databases">
        <title>Ladona fulva Genome sequencing and assembly.</title>
        <authorList>
            <person name="Murali S."/>
            <person name="Richards S."/>
            <person name="Bandaranaike D."/>
            <person name="Bellair M."/>
            <person name="Blankenburg K."/>
            <person name="Chao H."/>
            <person name="Dinh H."/>
            <person name="Doddapaneni H."/>
            <person name="Dugan-Rocha S."/>
            <person name="Elkadiri S."/>
            <person name="Gnanaolivu R."/>
            <person name="Hernandez B."/>
            <person name="Skinner E."/>
            <person name="Javaid M."/>
            <person name="Lee S."/>
            <person name="Li M."/>
            <person name="Ming W."/>
            <person name="Munidasa M."/>
            <person name="Muniz J."/>
            <person name="Nguyen L."/>
            <person name="Hughes D."/>
            <person name="Osuji N."/>
            <person name="Pu L.-L."/>
            <person name="Puazo M."/>
            <person name="Qu C."/>
            <person name="Quiroz J."/>
            <person name="Raj R."/>
            <person name="Weissenberger G."/>
            <person name="Xin Y."/>
            <person name="Zou X."/>
            <person name="Han Y."/>
            <person name="Worley K."/>
            <person name="Muzny D."/>
            <person name="Gibbs R."/>
        </authorList>
    </citation>
    <scope>NUCLEOTIDE SEQUENCE</scope>
    <source>
        <strain evidence="3">Sampled in the wild</strain>
    </source>
</reference>
<dbReference type="InterPro" id="IPR016024">
    <property type="entry name" value="ARM-type_fold"/>
</dbReference>
<dbReference type="InterPro" id="IPR032629">
    <property type="entry name" value="DCB_dom"/>
</dbReference>
<protein>
    <recommendedName>
        <fullName evidence="2">Mon2/Sec7/BIG1-like dimerisation and cyclophilin-binding domain-containing protein</fullName>
    </recommendedName>
</protein>
<dbReference type="Pfam" id="PF16213">
    <property type="entry name" value="DCB"/>
    <property type="match status" value="1"/>
</dbReference>
<reference evidence="3" key="1">
    <citation type="submission" date="2013-04" db="EMBL/GenBank/DDBJ databases">
        <authorList>
            <person name="Qu J."/>
            <person name="Murali S.C."/>
            <person name="Bandaranaike D."/>
            <person name="Bellair M."/>
            <person name="Blankenburg K."/>
            <person name="Chao H."/>
            <person name="Dinh H."/>
            <person name="Doddapaneni H."/>
            <person name="Downs B."/>
            <person name="Dugan-Rocha S."/>
            <person name="Elkadiri S."/>
            <person name="Gnanaolivu R.D."/>
            <person name="Hernandez B."/>
            <person name="Javaid M."/>
            <person name="Jayaseelan J.C."/>
            <person name="Lee S."/>
            <person name="Li M."/>
            <person name="Ming W."/>
            <person name="Munidasa M."/>
            <person name="Muniz J."/>
            <person name="Nguyen L."/>
            <person name="Ongeri F."/>
            <person name="Osuji N."/>
            <person name="Pu L.-L."/>
            <person name="Puazo M."/>
            <person name="Qu C."/>
            <person name="Quiroz J."/>
            <person name="Raj R."/>
            <person name="Weissenberger G."/>
            <person name="Xin Y."/>
            <person name="Zou X."/>
            <person name="Han Y."/>
            <person name="Richards S."/>
            <person name="Worley K."/>
            <person name="Muzny D."/>
            <person name="Gibbs R."/>
        </authorList>
    </citation>
    <scope>NUCLEOTIDE SEQUENCE</scope>
    <source>
        <strain evidence="3">Sampled in the wild</strain>
    </source>
</reference>
<evidence type="ECO:0000256" key="1">
    <source>
        <dbReference type="SAM" id="MobiDB-lite"/>
    </source>
</evidence>
<evidence type="ECO:0000313" key="4">
    <source>
        <dbReference type="Proteomes" id="UP000792457"/>
    </source>
</evidence>
<sequence>MDKIQGADILESQHGMLRDPPHELRAKCFAALRLALETKRSKFVAYGLSGLHKLLRDDRFHSNFEPEDDSLWLPSQLLEAISSIHLQSDDSQVDMLKVLLNMACTSYWTMNGRIIIQILSVCSEAYETGNQAVRTAAQAATSQTLRSFCNFLEEESQELERSWKNNGKTSDQNVMGVSCFNEAIPILQFICSRLEEAQTEPLGRTGSSVAFLLECLHTLISSLPQWIHTNKHFTTFLWQKFCPLLIAFLGSPKVDKNIVSGNKMEEEMGRGSGCLASAPSFNSSEAKTVYSIGTQLVRLVGRVGSLRPVLESFFHRMLLYPPPRHRLEALKALKEVKALAELVMDSIEECSKCQDYLICNASVECIVAMLGSLEELCTGKGITHRYMEKINALYAGLSDCDYQGPLTYQYMARLPKQYQERIKKEKELLAIAKTHPYEETITVTVTEDSDSSGIEQEAEMDNEDDSSVRERNEGAVNVRYKITRGSENGEDFYAEDSDTSGDTEGPEEHFDDHLDMDVIGDMKYGEDDANVMYMDKIPKTLHISDMSHIQVQDQYVDVERQNALHFVKSLQSLIPSLLSLRTSVEVDDALQQFSSKYCQ</sequence>
<dbReference type="EMBL" id="KZ308793">
    <property type="protein sequence ID" value="KAG8234271.1"/>
    <property type="molecule type" value="Genomic_DNA"/>
</dbReference>
<feature type="compositionally biased region" description="Polar residues" evidence="1">
    <location>
        <begin position="445"/>
        <end position="454"/>
    </location>
</feature>
<dbReference type="OrthoDB" id="10002886at2759"/>
<feature type="region of interest" description="Disordered" evidence="1">
    <location>
        <begin position="487"/>
        <end position="509"/>
    </location>
</feature>
<accession>A0A8K0KFL0</accession>
<dbReference type="Proteomes" id="UP000792457">
    <property type="component" value="Unassembled WGS sequence"/>
</dbReference>
<feature type="compositionally biased region" description="Acidic residues" evidence="1">
    <location>
        <begin position="488"/>
        <end position="505"/>
    </location>
</feature>
<feature type="region of interest" description="Disordered" evidence="1">
    <location>
        <begin position="445"/>
        <end position="470"/>
    </location>
</feature>
<feature type="compositionally biased region" description="Acidic residues" evidence="1">
    <location>
        <begin position="456"/>
        <end position="465"/>
    </location>
</feature>
<organism evidence="3 4">
    <name type="scientific">Ladona fulva</name>
    <name type="common">Scarce chaser dragonfly</name>
    <name type="synonym">Libellula fulva</name>
    <dbReference type="NCBI Taxonomy" id="123851"/>
    <lineage>
        <taxon>Eukaryota</taxon>
        <taxon>Metazoa</taxon>
        <taxon>Ecdysozoa</taxon>
        <taxon>Arthropoda</taxon>
        <taxon>Hexapoda</taxon>
        <taxon>Insecta</taxon>
        <taxon>Pterygota</taxon>
        <taxon>Palaeoptera</taxon>
        <taxon>Odonata</taxon>
        <taxon>Epiprocta</taxon>
        <taxon>Anisoptera</taxon>
        <taxon>Libelluloidea</taxon>
        <taxon>Libellulidae</taxon>
        <taxon>Ladona</taxon>
    </lineage>
</organism>
<evidence type="ECO:0000313" key="3">
    <source>
        <dbReference type="EMBL" id="KAG8234271.1"/>
    </source>
</evidence>
<gene>
    <name evidence="3" type="ORF">J437_LFUL006516</name>
</gene>
<keyword evidence="4" id="KW-1185">Reference proteome</keyword>
<proteinExistence type="predicted"/>
<dbReference type="SUPFAM" id="SSF48371">
    <property type="entry name" value="ARM repeat"/>
    <property type="match status" value="1"/>
</dbReference>
<dbReference type="AlphaFoldDB" id="A0A8K0KFL0"/>
<evidence type="ECO:0000259" key="2">
    <source>
        <dbReference type="Pfam" id="PF16213"/>
    </source>
</evidence>
<feature type="non-terminal residue" evidence="3">
    <location>
        <position position="599"/>
    </location>
</feature>
<comment type="caution">
    <text evidence="3">The sequence shown here is derived from an EMBL/GenBank/DDBJ whole genome shotgun (WGS) entry which is preliminary data.</text>
</comment>
<feature type="domain" description="Mon2/Sec7/BIG1-like dimerisation and cyclophilin-binding" evidence="2">
    <location>
        <begin position="27"/>
        <end position="145"/>
    </location>
</feature>
<name>A0A8K0KFL0_LADFU</name>